<comment type="similarity">
    <text evidence="1">Belongs to the ABC transporter superfamily.</text>
</comment>
<dbReference type="Pfam" id="PF08352">
    <property type="entry name" value="oligo_HPY"/>
    <property type="match status" value="1"/>
</dbReference>
<dbReference type="GO" id="GO:0015833">
    <property type="term" value="P:peptide transport"/>
    <property type="evidence" value="ECO:0007669"/>
    <property type="project" value="InterPro"/>
</dbReference>
<dbReference type="Proteomes" id="UP000434554">
    <property type="component" value="Unassembled WGS sequence"/>
</dbReference>
<keyword evidence="4 6" id="KW-0067">ATP-binding</keyword>
<evidence type="ECO:0000259" key="5">
    <source>
        <dbReference type="PROSITE" id="PS50893"/>
    </source>
</evidence>
<dbReference type="Gene3D" id="3.40.50.300">
    <property type="entry name" value="P-loop containing nucleotide triphosphate hydrolases"/>
    <property type="match status" value="1"/>
</dbReference>
<evidence type="ECO:0000313" key="6">
    <source>
        <dbReference type="EMBL" id="KAB1477322.1"/>
    </source>
</evidence>
<dbReference type="SUPFAM" id="SSF52540">
    <property type="entry name" value="P-loop containing nucleoside triphosphate hydrolases"/>
    <property type="match status" value="1"/>
</dbReference>
<dbReference type="PANTHER" id="PTHR43776">
    <property type="entry name" value="TRANSPORT ATP-BINDING PROTEIN"/>
    <property type="match status" value="1"/>
</dbReference>
<dbReference type="InterPro" id="IPR013563">
    <property type="entry name" value="Oligopep_ABC_C"/>
</dbReference>
<dbReference type="EMBL" id="WBKH01000009">
    <property type="protein sequence ID" value="KAB1477322.1"/>
    <property type="molecule type" value="Genomic_DNA"/>
</dbReference>
<dbReference type="InterPro" id="IPR027417">
    <property type="entry name" value="P-loop_NTPase"/>
</dbReference>
<protein>
    <submittedName>
        <fullName evidence="6">ATP-binding cassette domain-containing protein</fullName>
    </submittedName>
</protein>
<gene>
    <name evidence="6" type="ORF">F8R14_08450</name>
</gene>
<evidence type="ECO:0000256" key="4">
    <source>
        <dbReference type="ARBA" id="ARBA00022840"/>
    </source>
</evidence>
<dbReference type="NCBIfam" id="TIGR01727">
    <property type="entry name" value="oligo_HPY"/>
    <property type="match status" value="1"/>
</dbReference>
<dbReference type="PANTHER" id="PTHR43776:SF7">
    <property type="entry name" value="D,D-DIPEPTIDE TRANSPORT ATP-BINDING PROTEIN DDPF-RELATED"/>
    <property type="match status" value="1"/>
</dbReference>
<accession>A0A833C9R0</accession>
<dbReference type="PROSITE" id="PS50893">
    <property type="entry name" value="ABC_TRANSPORTER_2"/>
    <property type="match status" value="1"/>
</dbReference>
<dbReference type="SMART" id="SM00382">
    <property type="entry name" value="AAA"/>
    <property type="match status" value="1"/>
</dbReference>
<evidence type="ECO:0000313" key="7">
    <source>
        <dbReference type="Proteomes" id="UP000434554"/>
    </source>
</evidence>
<dbReference type="Pfam" id="PF00005">
    <property type="entry name" value="ABC_tran"/>
    <property type="match status" value="1"/>
</dbReference>
<dbReference type="InterPro" id="IPR017871">
    <property type="entry name" value="ABC_transporter-like_CS"/>
</dbReference>
<dbReference type="GO" id="GO:0016887">
    <property type="term" value="F:ATP hydrolysis activity"/>
    <property type="evidence" value="ECO:0007669"/>
    <property type="project" value="InterPro"/>
</dbReference>
<evidence type="ECO:0000256" key="2">
    <source>
        <dbReference type="ARBA" id="ARBA00022448"/>
    </source>
</evidence>
<dbReference type="FunFam" id="3.40.50.300:FF:000016">
    <property type="entry name" value="Oligopeptide ABC transporter ATP-binding component"/>
    <property type="match status" value="1"/>
</dbReference>
<dbReference type="InterPro" id="IPR003593">
    <property type="entry name" value="AAA+_ATPase"/>
</dbReference>
<sequence>MMNIWETHDLTKHFTVRRGFLKHQSQLVRALEGVSLSQAAGETLGLVGESGCGKSTFGRTLMGLYPKTSGRIVVANREIESAADQDHVLQHIQMVFQDPYASLNPRMTVRQSLLEPLTVRTTGHVSLSHADKMAKVDDILEQVGLTRAQGERYPHEFSGGQRQRIGIGRALISEPQCIICDEPISALDVSIQVQIVSLLEHLQAERKISYVFISHDLNMVRYISQRIAVMYLGGVVEEGPTKAVYENPLHPYTQALIQLNAPLAPHMSIGPVLSGEVPSLLSTITGCPFASRCPEVMAQCREAKPPLVLREGRKVACWRR</sequence>
<dbReference type="AlphaFoldDB" id="A0A833C9R0"/>
<keyword evidence="3" id="KW-0547">Nucleotide-binding</keyword>
<reference evidence="6 7" key="1">
    <citation type="submission" date="2019-09" db="EMBL/GenBank/DDBJ databases">
        <title>Draft genome sequence of 3 type strains from the CCUG.</title>
        <authorList>
            <person name="Pineiro-Iglesias B."/>
            <person name="Tunovic T."/>
            <person name="Unosson C."/>
            <person name="Inganas E."/>
            <person name="Ohlen M."/>
            <person name="Cardew S."/>
            <person name="Jensie-Markopoulos S."/>
            <person name="Salva-Serra F."/>
            <person name="Jaen-Luchoro D."/>
            <person name="Karlsson R."/>
            <person name="Svensson-Stadler L."/>
            <person name="Chun J."/>
            <person name="Moore E."/>
        </authorList>
    </citation>
    <scope>NUCLEOTIDE SEQUENCE [LARGE SCALE GENOMIC DNA]</scope>
    <source>
        <strain evidence="6 7">CCUG 65427</strain>
    </source>
</reference>
<feature type="domain" description="ABC transporter" evidence="5">
    <location>
        <begin position="5"/>
        <end position="257"/>
    </location>
</feature>
<evidence type="ECO:0000256" key="3">
    <source>
        <dbReference type="ARBA" id="ARBA00022741"/>
    </source>
</evidence>
<dbReference type="CDD" id="cd03257">
    <property type="entry name" value="ABC_NikE_OppD_transporters"/>
    <property type="match status" value="1"/>
</dbReference>
<keyword evidence="2" id="KW-0813">Transport</keyword>
<name>A0A833C9R0_9FIRM</name>
<dbReference type="GO" id="GO:0005524">
    <property type="term" value="F:ATP binding"/>
    <property type="evidence" value="ECO:0007669"/>
    <property type="project" value="UniProtKB-KW"/>
</dbReference>
<dbReference type="InterPro" id="IPR050319">
    <property type="entry name" value="ABC_transp_ATP-bind"/>
</dbReference>
<dbReference type="InterPro" id="IPR003439">
    <property type="entry name" value="ABC_transporter-like_ATP-bd"/>
</dbReference>
<dbReference type="PROSITE" id="PS00211">
    <property type="entry name" value="ABC_TRANSPORTER_1"/>
    <property type="match status" value="1"/>
</dbReference>
<organism evidence="6 7">
    <name type="scientific">Veillonella seminalis</name>
    <dbReference type="NCBI Taxonomy" id="1502943"/>
    <lineage>
        <taxon>Bacteria</taxon>
        <taxon>Bacillati</taxon>
        <taxon>Bacillota</taxon>
        <taxon>Negativicutes</taxon>
        <taxon>Veillonellales</taxon>
        <taxon>Veillonellaceae</taxon>
        <taxon>Veillonella</taxon>
    </lineage>
</organism>
<comment type="caution">
    <text evidence="6">The sequence shown here is derived from an EMBL/GenBank/DDBJ whole genome shotgun (WGS) entry which is preliminary data.</text>
</comment>
<dbReference type="GO" id="GO:0055085">
    <property type="term" value="P:transmembrane transport"/>
    <property type="evidence" value="ECO:0007669"/>
    <property type="project" value="UniProtKB-ARBA"/>
</dbReference>
<evidence type="ECO:0000256" key="1">
    <source>
        <dbReference type="ARBA" id="ARBA00005417"/>
    </source>
</evidence>
<proteinExistence type="inferred from homology"/>